<keyword evidence="1" id="KW-0472">Membrane</keyword>
<evidence type="ECO:0000313" key="2">
    <source>
        <dbReference type="EMBL" id="TBT88388.1"/>
    </source>
</evidence>
<dbReference type="RefSeq" id="WP_131166519.1">
    <property type="nucleotide sequence ID" value="NZ_SDMQ01000001.1"/>
</dbReference>
<sequence length="116" mass="11955">MKDALLRTLTSAAAGLFVYVLSGLISGLDQWGKAGISGAAFIVVLIGSILIGRASPDKGSPTTGPRYFSGLRGKNVTIKGVRGPALLESGEFLSDVHAKQSINIDDVGSSSNPQQP</sequence>
<evidence type="ECO:0000313" key="3">
    <source>
        <dbReference type="Proteomes" id="UP000292373"/>
    </source>
</evidence>
<dbReference type="EMBL" id="SDMQ01000001">
    <property type="protein sequence ID" value="TBT88388.1"/>
    <property type="molecule type" value="Genomic_DNA"/>
</dbReference>
<keyword evidence="3" id="KW-1185">Reference proteome</keyword>
<comment type="caution">
    <text evidence="2">The sequence shown here is derived from an EMBL/GenBank/DDBJ whole genome shotgun (WGS) entry which is preliminary data.</text>
</comment>
<proteinExistence type="predicted"/>
<evidence type="ECO:0000256" key="1">
    <source>
        <dbReference type="SAM" id="Phobius"/>
    </source>
</evidence>
<keyword evidence="1" id="KW-0812">Transmembrane</keyword>
<dbReference type="AlphaFoldDB" id="A0A4V2JSR5"/>
<feature type="transmembrane region" description="Helical" evidence="1">
    <location>
        <begin position="34"/>
        <end position="52"/>
    </location>
</feature>
<protein>
    <submittedName>
        <fullName evidence="2">Uncharacterized protein</fullName>
    </submittedName>
</protein>
<keyword evidence="1" id="KW-1133">Transmembrane helix</keyword>
<dbReference type="Proteomes" id="UP000292373">
    <property type="component" value="Unassembled WGS sequence"/>
</dbReference>
<reference evidence="2 3" key="1">
    <citation type="submission" date="2019-01" db="EMBL/GenBank/DDBJ databases">
        <title>Lactibacter flavus gen. nov., sp. nov., a novel bacterium of the family Propionibacteriaceae isolated from raw milk and dairy products.</title>
        <authorList>
            <person name="Huptas C."/>
            <person name="Wenning M."/>
            <person name="Breitenwieser F."/>
            <person name="Doll E."/>
            <person name="Von Neubeck M."/>
            <person name="Busse H.-J."/>
            <person name="Scherer S."/>
        </authorList>
    </citation>
    <scope>NUCLEOTIDE SEQUENCE [LARGE SCALE GENOMIC DNA]</scope>
    <source>
        <strain evidence="2 3">KCTC 33808</strain>
    </source>
</reference>
<accession>A0A4V2JSR5</accession>
<organism evidence="2 3">
    <name type="scientific">Propioniciclava sinopodophylli</name>
    <dbReference type="NCBI Taxonomy" id="1837344"/>
    <lineage>
        <taxon>Bacteria</taxon>
        <taxon>Bacillati</taxon>
        <taxon>Actinomycetota</taxon>
        <taxon>Actinomycetes</taxon>
        <taxon>Propionibacteriales</taxon>
        <taxon>Propionibacteriaceae</taxon>
        <taxon>Propioniciclava</taxon>
    </lineage>
</organism>
<name>A0A4V2JSR5_9ACTN</name>
<gene>
    <name evidence="2" type="ORF">ET989_00005</name>
</gene>
<feature type="transmembrane region" description="Helical" evidence="1">
    <location>
        <begin position="9"/>
        <end position="28"/>
    </location>
</feature>